<proteinExistence type="predicted"/>
<sequence>MKKKLTAIFLCVALVAIAIVGASLAYFTDTKSATNTFTVGNVKIDLIESRFHREGNDNSGDTSIPDPTQTASGMKYVTDGHKAFTDDEIKADAAKYSEYIAERGKNMVPGRNFAKCPYVVNTGANDAYVRIRVMIPHDGDVDNGGIINAMFCSTATSSGEFQQGAKGENWPVVEMNGYTGDNGLKYDVYTFTRTEPLKAGAMTEWNVWNFVGIGKNVTNADIEKAIVNGVITKTSNGALSLNVLVQADAIQSEGFKNAAAAWTAFAAQK</sequence>
<dbReference type="EMBL" id="JAOQKC010000003">
    <property type="protein sequence ID" value="MCU6695984.1"/>
    <property type="molecule type" value="Genomic_DNA"/>
</dbReference>
<accession>A0ABT2RUK2</accession>
<reference evidence="2 3" key="1">
    <citation type="journal article" date="2021" name="ISME Commun">
        <title>Automated analysis of genomic sequences facilitates high-throughput and comprehensive description of bacteria.</title>
        <authorList>
            <person name="Hitch T.C.A."/>
        </authorList>
    </citation>
    <scope>NUCLEOTIDE SEQUENCE [LARGE SCALE GENOMIC DNA]</scope>
    <source>
        <strain evidence="2 3">Sanger_04</strain>
    </source>
</reference>
<feature type="chain" id="PRO_5047529837" evidence="1">
    <location>
        <begin position="26"/>
        <end position="269"/>
    </location>
</feature>
<name>A0ABT2RUK2_9FIRM</name>
<dbReference type="RefSeq" id="WP_158362061.1">
    <property type="nucleotide sequence ID" value="NZ_JAOQKC010000003.1"/>
</dbReference>
<gene>
    <name evidence="2" type="ORF">OCV63_03615</name>
</gene>
<feature type="signal peptide" evidence="1">
    <location>
        <begin position="1"/>
        <end position="25"/>
    </location>
</feature>
<organism evidence="2 3">
    <name type="scientific">Laedolimicola ammoniilytica</name>
    <dbReference type="NCBI Taxonomy" id="2981771"/>
    <lineage>
        <taxon>Bacteria</taxon>
        <taxon>Bacillati</taxon>
        <taxon>Bacillota</taxon>
        <taxon>Clostridia</taxon>
        <taxon>Lachnospirales</taxon>
        <taxon>Lachnospiraceae</taxon>
        <taxon>Laedolimicola</taxon>
    </lineage>
</organism>
<dbReference type="Proteomes" id="UP001652461">
    <property type="component" value="Unassembled WGS sequence"/>
</dbReference>
<evidence type="ECO:0000313" key="2">
    <source>
        <dbReference type="EMBL" id="MCU6695984.1"/>
    </source>
</evidence>
<dbReference type="NCBIfam" id="TIGR04088">
    <property type="entry name" value="cognate_SipW"/>
    <property type="match status" value="1"/>
</dbReference>
<evidence type="ECO:0000313" key="3">
    <source>
        <dbReference type="Proteomes" id="UP001652461"/>
    </source>
</evidence>
<keyword evidence="3" id="KW-1185">Reference proteome</keyword>
<dbReference type="InterPro" id="IPR023833">
    <property type="entry name" value="Signal_pept_SipW-depend-type"/>
</dbReference>
<protein>
    <submittedName>
        <fullName evidence="2">SipW-dependent-type signal peptide-containing protein</fullName>
    </submittedName>
</protein>
<evidence type="ECO:0000256" key="1">
    <source>
        <dbReference type="SAM" id="SignalP"/>
    </source>
</evidence>
<keyword evidence="1" id="KW-0732">Signal</keyword>
<comment type="caution">
    <text evidence="2">The sequence shown here is derived from an EMBL/GenBank/DDBJ whole genome shotgun (WGS) entry which is preliminary data.</text>
</comment>